<protein>
    <submittedName>
        <fullName evidence="2">Uncharacterized protein</fullName>
    </submittedName>
</protein>
<proteinExistence type="predicted"/>
<evidence type="ECO:0000256" key="1">
    <source>
        <dbReference type="SAM" id="MobiDB-lite"/>
    </source>
</evidence>
<evidence type="ECO:0000313" key="2">
    <source>
        <dbReference type="EMBL" id="SNQ59815.1"/>
    </source>
</evidence>
<evidence type="ECO:0000313" key="3">
    <source>
        <dbReference type="Proteomes" id="UP000218615"/>
    </source>
</evidence>
<feature type="region of interest" description="Disordered" evidence="1">
    <location>
        <begin position="33"/>
        <end position="53"/>
    </location>
</feature>
<sequence length="53" mass="5873">MFLANPSPNTDGQLLYMSQDGAIKAIIRIDPRPKGSTQKRMCAYSQEQPFGTV</sequence>
<organism evidence="2 3">
    <name type="scientific">Candidatus Methanoperedens nitratireducens</name>
    <dbReference type="NCBI Taxonomy" id="1392998"/>
    <lineage>
        <taxon>Archaea</taxon>
        <taxon>Methanobacteriati</taxon>
        <taxon>Methanobacteriota</taxon>
        <taxon>Stenosarchaea group</taxon>
        <taxon>Methanomicrobia</taxon>
        <taxon>Methanosarcinales</taxon>
        <taxon>ANME-2 cluster</taxon>
        <taxon>Candidatus Methanoperedentaceae</taxon>
        <taxon>Candidatus Methanoperedens</taxon>
    </lineage>
</organism>
<keyword evidence="3" id="KW-1185">Reference proteome</keyword>
<feature type="compositionally biased region" description="Polar residues" evidence="1">
    <location>
        <begin position="35"/>
        <end position="53"/>
    </location>
</feature>
<dbReference type="Proteomes" id="UP000218615">
    <property type="component" value="Unassembled WGS sequence"/>
</dbReference>
<reference evidence="3" key="1">
    <citation type="submission" date="2017-06" db="EMBL/GenBank/DDBJ databases">
        <authorList>
            <person name="Cremers G."/>
        </authorList>
    </citation>
    <scope>NUCLEOTIDE SEQUENCE [LARGE SCALE GENOMIC DNA]</scope>
</reference>
<dbReference type="AlphaFoldDB" id="A0A284VKM5"/>
<gene>
    <name evidence="2" type="ORF">MNV_1380002</name>
</gene>
<name>A0A284VKM5_9EURY</name>
<accession>A0A284VKM5</accession>
<dbReference type="EMBL" id="FZMP01000044">
    <property type="protein sequence ID" value="SNQ59815.1"/>
    <property type="molecule type" value="Genomic_DNA"/>
</dbReference>